<evidence type="ECO:0000256" key="7">
    <source>
        <dbReference type="ARBA" id="ARBA00022989"/>
    </source>
</evidence>
<keyword evidence="3" id="KW-1003">Cell membrane</keyword>
<organism evidence="12 13">
    <name type="scientific">Xanthomarina spongicola</name>
    <dbReference type="NCBI Taxonomy" id="570520"/>
    <lineage>
        <taxon>Bacteria</taxon>
        <taxon>Pseudomonadati</taxon>
        <taxon>Bacteroidota</taxon>
        <taxon>Flavobacteriia</taxon>
        <taxon>Flavobacteriales</taxon>
        <taxon>Flavobacteriaceae</taxon>
        <taxon>Xanthomarina</taxon>
    </lineage>
</organism>
<dbReference type="OrthoDB" id="9780296at2"/>
<dbReference type="PROSITE" id="PS50893">
    <property type="entry name" value="ABC_TRANSPORTER_2"/>
    <property type="match status" value="1"/>
</dbReference>
<dbReference type="GO" id="GO:0015421">
    <property type="term" value="F:ABC-type oligopeptide transporter activity"/>
    <property type="evidence" value="ECO:0007669"/>
    <property type="project" value="TreeGrafter"/>
</dbReference>
<dbReference type="SUPFAM" id="SSF90123">
    <property type="entry name" value="ABC transporter transmembrane region"/>
    <property type="match status" value="1"/>
</dbReference>
<feature type="domain" description="ABC transmembrane type-1" evidence="11">
    <location>
        <begin position="19"/>
        <end position="311"/>
    </location>
</feature>
<evidence type="ECO:0000259" key="10">
    <source>
        <dbReference type="PROSITE" id="PS50893"/>
    </source>
</evidence>
<accession>A0A316DIC5</accession>
<protein>
    <submittedName>
        <fullName evidence="12">ATP-binding cassette subfamily B protein</fullName>
    </submittedName>
</protein>
<evidence type="ECO:0000259" key="11">
    <source>
        <dbReference type="PROSITE" id="PS50929"/>
    </source>
</evidence>
<evidence type="ECO:0000256" key="6">
    <source>
        <dbReference type="ARBA" id="ARBA00022840"/>
    </source>
</evidence>
<dbReference type="AlphaFoldDB" id="A0A316DIC5"/>
<dbReference type="EMBL" id="QGGP01000006">
    <property type="protein sequence ID" value="PWK17931.1"/>
    <property type="molecule type" value="Genomic_DNA"/>
</dbReference>
<reference evidence="12 13" key="1">
    <citation type="submission" date="2018-05" db="EMBL/GenBank/DDBJ databases">
        <title>Genomic Encyclopedia of Archaeal and Bacterial Type Strains, Phase II (KMG-II): from individual species to whole genera.</title>
        <authorList>
            <person name="Goeker M."/>
        </authorList>
    </citation>
    <scope>NUCLEOTIDE SEQUENCE [LARGE SCALE GENOMIC DNA]</scope>
    <source>
        <strain evidence="12 13">DSM 22637</strain>
    </source>
</reference>
<feature type="transmembrane region" description="Helical" evidence="9">
    <location>
        <begin position="288"/>
        <end position="309"/>
    </location>
</feature>
<dbReference type="PROSITE" id="PS50929">
    <property type="entry name" value="ABC_TM1F"/>
    <property type="match status" value="1"/>
</dbReference>
<name>A0A316DIC5_9FLAO</name>
<dbReference type="InterPro" id="IPR027417">
    <property type="entry name" value="P-loop_NTPase"/>
</dbReference>
<dbReference type="InterPro" id="IPR003593">
    <property type="entry name" value="AAA+_ATPase"/>
</dbReference>
<feature type="transmembrane region" description="Helical" evidence="9">
    <location>
        <begin position="67"/>
        <end position="85"/>
    </location>
</feature>
<keyword evidence="5" id="KW-0547">Nucleotide-binding</keyword>
<sequence>MKELQHLNKYFLKYKGQLIIGILITIVARIFLLFTPRLVKNIFVVVENYKNNLVTSNRTIQSELGEIILYIIGAAIIAGILTFFMRQTLINISRYIEFDLKNEVYQHYQKLSLKFYKNNRTGDLMNRISEDVGRVRMYVGPAIMYSINTVTLFVIALIYMFNEAPSLTLYTIVPLPILSVIIYKLSKEIHKRSTIVQQYLSHLSSSTQESFSGISIIKAYGIEAQTSADFNELSQTSKEKQLSLVRVSSLFFPMMILLIGISNLIVIYVGGLQYINGEIESLGTIAEFIIYVNMLTWPVATVGWVTSIVQQAEASQKRINEFLKITPDITNPTIEPSDITGNIEFKNVHFTYSDTNIEALKGVSFTLEHGKSLAIIGKTGSGKSTILDLIGRLYDIEKGQLLIDNTPIDKLNLTSLRDSIGYVPQDAFLFSDTINNNIKFGKEDATDEEVIQAAKYAQVHKNIIGFNKGYETILGERGITLSGGQKQRISIARAIIKDPKILLLDDSLSAVDTETEEKILNHLNNLSKGKTTIIVSHRVSSAKNADKIIVLDEGKIVQSGSHEALINVDGYYKHLYLKQLSETSNTDNLNS</sequence>
<feature type="domain" description="ABC transporter" evidence="10">
    <location>
        <begin position="343"/>
        <end position="578"/>
    </location>
</feature>
<feature type="transmembrane region" description="Helical" evidence="9">
    <location>
        <begin position="167"/>
        <end position="185"/>
    </location>
</feature>
<keyword evidence="7 9" id="KW-1133">Transmembrane helix</keyword>
<dbReference type="GO" id="GO:0005886">
    <property type="term" value="C:plasma membrane"/>
    <property type="evidence" value="ECO:0007669"/>
    <property type="project" value="UniProtKB-SubCell"/>
</dbReference>
<dbReference type="InterPro" id="IPR011527">
    <property type="entry name" value="ABC1_TM_dom"/>
</dbReference>
<dbReference type="Gene3D" id="3.40.50.300">
    <property type="entry name" value="P-loop containing nucleotide triphosphate hydrolases"/>
    <property type="match status" value="1"/>
</dbReference>
<dbReference type="GO" id="GO:0005524">
    <property type="term" value="F:ATP binding"/>
    <property type="evidence" value="ECO:0007669"/>
    <property type="project" value="UniProtKB-KW"/>
</dbReference>
<feature type="transmembrane region" description="Helical" evidence="9">
    <location>
        <begin position="12"/>
        <end position="34"/>
    </location>
</feature>
<evidence type="ECO:0000313" key="13">
    <source>
        <dbReference type="Proteomes" id="UP000245430"/>
    </source>
</evidence>
<keyword evidence="6 12" id="KW-0067">ATP-binding</keyword>
<evidence type="ECO:0000256" key="8">
    <source>
        <dbReference type="ARBA" id="ARBA00023136"/>
    </source>
</evidence>
<dbReference type="InterPro" id="IPR039421">
    <property type="entry name" value="Type_1_exporter"/>
</dbReference>
<dbReference type="FunFam" id="3.40.50.300:FF:000221">
    <property type="entry name" value="Multidrug ABC transporter ATP-binding protein"/>
    <property type="match status" value="1"/>
</dbReference>
<keyword evidence="8 9" id="KW-0472">Membrane</keyword>
<dbReference type="InterPro" id="IPR017871">
    <property type="entry name" value="ABC_transporter-like_CS"/>
</dbReference>
<evidence type="ECO:0000256" key="4">
    <source>
        <dbReference type="ARBA" id="ARBA00022692"/>
    </source>
</evidence>
<evidence type="ECO:0000256" key="5">
    <source>
        <dbReference type="ARBA" id="ARBA00022741"/>
    </source>
</evidence>
<dbReference type="SUPFAM" id="SSF52540">
    <property type="entry name" value="P-loop containing nucleoside triphosphate hydrolases"/>
    <property type="match status" value="1"/>
</dbReference>
<dbReference type="PANTHER" id="PTHR43394:SF1">
    <property type="entry name" value="ATP-BINDING CASSETTE SUB-FAMILY B MEMBER 10, MITOCHONDRIAL"/>
    <property type="match status" value="1"/>
</dbReference>
<dbReference type="GO" id="GO:0016887">
    <property type="term" value="F:ATP hydrolysis activity"/>
    <property type="evidence" value="ECO:0007669"/>
    <property type="project" value="InterPro"/>
</dbReference>
<dbReference type="PANTHER" id="PTHR43394">
    <property type="entry name" value="ATP-DEPENDENT PERMEASE MDL1, MITOCHONDRIAL"/>
    <property type="match status" value="1"/>
</dbReference>
<dbReference type="Pfam" id="PF00005">
    <property type="entry name" value="ABC_tran"/>
    <property type="match status" value="1"/>
</dbReference>
<proteinExistence type="predicted"/>
<evidence type="ECO:0000256" key="2">
    <source>
        <dbReference type="ARBA" id="ARBA00022448"/>
    </source>
</evidence>
<keyword evidence="2" id="KW-0813">Transport</keyword>
<dbReference type="InterPro" id="IPR003439">
    <property type="entry name" value="ABC_transporter-like_ATP-bd"/>
</dbReference>
<dbReference type="Pfam" id="PF00664">
    <property type="entry name" value="ABC_membrane"/>
    <property type="match status" value="1"/>
</dbReference>
<gene>
    <name evidence="12" type="ORF">LX78_02330</name>
</gene>
<dbReference type="Gene3D" id="1.20.1560.10">
    <property type="entry name" value="ABC transporter type 1, transmembrane domain"/>
    <property type="match status" value="1"/>
</dbReference>
<evidence type="ECO:0000256" key="1">
    <source>
        <dbReference type="ARBA" id="ARBA00004651"/>
    </source>
</evidence>
<comment type="subcellular location">
    <subcellularLocation>
        <location evidence="1">Cell membrane</location>
        <topology evidence="1">Multi-pass membrane protein</topology>
    </subcellularLocation>
</comment>
<dbReference type="SMART" id="SM00382">
    <property type="entry name" value="AAA"/>
    <property type="match status" value="1"/>
</dbReference>
<keyword evidence="4 9" id="KW-0812">Transmembrane</keyword>
<dbReference type="PROSITE" id="PS00211">
    <property type="entry name" value="ABC_TRANSPORTER_1"/>
    <property type="match status" value="1"/>
</dbReference>
<evidence type="ECO:0000256" key="3">
    <source>
        <dbReference type="ARBA" id="ARBA00022475"/>
    </source>
</evidence>
<evidence type="ECO:0000256" key="9">
    <source>
        <dbReference type="SAM" id="Phobius"/>
    </source>
</evidence>
<comment type="caution">
    <text evidence="12">The sequence shown here is derived from an EMBL/GenBank/DDBJ whole genome shotgun (WGS) entry which is preliminary data.</text>
</comment>
<dbReference type="CDD" id="cd18541">
    <property type="entry name" value="ABC_6TM_TmrB_like"/>
    <property type="match status" value="1"/>
</dbReference>
<dbReference type="RefSeq" id="WP_109682817.1">
    <property type="nucleotide sequence ID" value="NZ_QGGP01000006.1"/>
</dbReference>
<feature type="transmembrane region" description="Helical" evidence="9">
    <location>
        <begin position="244"/>
        <end position="268"/>
    </location>
</feature>
<dbReference type="Proteomes" id="UP000245430">
    <property type="component" value="Unassembled WGS sequence"/>
</dbReference>
<keyword evidence="13" id="KW-1185">Reference proteome</keyword>
<feature type="transmembrane region" description="Helical" evidence="9">
    <location>
        <begin position="142"/>
        <end position="161"/>
    </location>
</feature>
<evidence type="ECO:0000313" key="12">
    <source>
        <dbReference type="EMBL" id="PWK17931.1"/>
    </source>
</evidence>
<dbReference type="InterPro" id="IPR036640">
    <property type="entry name" value="ABC1_TM_sf"/>
</dbReference>